<keyword evidence="1" id="KW-0479">Metal-binding</keyword>
<reference evidence="5" key="1">
    <citation type="submission" date="2023-08" db="EMBL/GenBank/DDBJ databases">
        <title>Black Yeasts Isolated from many extreme environments.</title>
        <authorList>
            <person name="Coleine C."/>
            <person name="Stajich J.E."/>
            <person name="Selbmann L."/>
        </authorList>
    </citation>
    <scope>NUCLEOTIDE SEQUENCE</scope>
    <source>
        <strain evidence="5">CCFEE 5401</strain>
    </source>
</reference>
<protein>
    <recommendedName>
        <fullName evidence="7">ArfGap-domain-containing protein</fullName>
    </recommendedName>
</protein>
<dbReference type="PRINTS" id="PR00405">
    <property type="entry name" value="REVINTRACTNG"/>
</dbReference>
<feature type="region of interest" description="Disordered" evidence="2">
    <location>
        <begin position="405"/>
        <end position="445"/>
    </location>
</feature>
<dbReference type="PROSITE" id="PS50030">
    <property type="entry name" value="UBA"/>
    <property type="match status" value="1"/>
</dbReference>
<proteinExistence type="predicted"/>
<dbReference type="SMART" id="SM00165">
    <property type="entry name" value="UBA"/>
    <property type="match status" value="1"/>
</dbReference>
<feature type="compositionally biased region" description="Low complexity" evidence="2">
    <location>
        <begin position="680"/>
        <end position="690"/>
    </location>
</feature>
<keyword evidence="1" id="KW-0862">Zinc</keyword>
<dbReference type="InterPro" id="IPR001164">
    <property type="entry name" value="ArfGAP_dom"/>
</dbReference>
<gene>
    <name evidence="5" type="ORF">LTR62_008636</name>
</gene>
<feature type="region of interest" description="Disordered" evidence="2">
    <location>
        <begin position="143"/>
        <end position="219"/>
    </location>
</feature>
<evidence type="ECO:0000259" key="4">
    <source>
        <dbReference type="PROSITE" id="PS50115"/>
    </source>
</evidence>
<feature type="domain" description="UBA" evidence="3">
    <location>
        <begin position="234"/>
        <end position="274"/>
    </location>
</feature>
<dbReference type="Pfam" id="PF01412">
    <property type="entry name" value="ArfGap"/>
    <property type="match status" value="1"/>
</dbReference>
<evidence type="ECO:0000256" key="1">
    <source>
        <dbReference type="PROSITE-ProRule" id="PRU00288"/>
    </source>
</evidence>
<feature type="region of interest" description="Disordered" evidence="2">
    <location>
        <begin position="726"/>
        <end position="747"/>
    </location>
</feature>
<dbReference type="CDD" id="cd08204">
    <property type="entry name" value="ArfGap"/>
    <property type="match status" value="1"/>
</dbReference>
<sequence length="747" mass="82855">MASIISKRQQARNERQLQDLLKSTPGNDRCADCATKNPTWASWNLGLFLCERCGGLHRKLGTHVSKVKSLSMDSWSADQVEHMKKVGNLEGNRRWNPKGVRPDIPIDVDEVDGAVERFIRAKYEQRAFMAGGGGQTQRAAVRQDTWSTETGSWSEEPPPLPPKPGKRFGFSLRSASSNFPRASKHEQRERNFTPPMSPTYSGNDAFEPPSPQGKKARNKPSQMFGMKITGVGNNFDAKLATLRDMGFSDNRRNSDVLKSANGNLDSAIETLVRQAGEAQVTPGPRTLTPVSMASQGPAGITIDKTRQPKANNNPWEIVEQAPQRAATHPVPEQPRSQSVQPQSTSWNPFLQQAQPQQQAQQQLVDGLQNMQMSQTGPAAQQYAQSNLYGQQGQNGQYQTMQAANPWGASNSQQQPQPSAIDQTYGQQYQQLQQYQQPAQPLQPQQTSNPFLRRAASQTFAPSNPWGQASTQPQVAPSSQQLTNPFGLPPLRQQQNTMQQPATQAAFSMYSGQQQFTEQQTQPAQHQSPWPAQGQLQPQQQMMMPQQTGMQAQPQLQQQQQPQWQQQPPPQQPQQQAEQPWQYHEVKPLPQPRMQLDKSSILGLYNMQSAMSPQQQHGQGLQSIAENGGMQNQQQQQQQQYGQMQARQAFQPQQRSATMPMGFERQQQQLQQNSNPWATTQHQQQQQQEQQAAMSGYAGQAGFGGAVHSGGSRHVSHESAAFVGFGQAGASGRESPDAFAGLASSYAR</sequence>
<evidence type="ECO:0000259" key="3">
    <source>
        <dbReference type="PROSITE" id="PS50030"/>
    </source>
</evidence>
<feature type="compositionally biased region" description="Low complexity" evidence="2">
    <location>
        <begin position="426"/>
        <end position="445"/>
    </location>
</feature>
<dbReference type="InterPro" id="IPR038508">
    <property type="entry name" value="ArfGAP_dom_sf"/>
</dbReference>
<accession>A0AAN7T9S9</accession>
<feature type="compositionally biased region" description="Polar residues" evidence="2">
    <location>
        <begin position="144"/>
        <end position="153"/>
    </location>
</feature>
<feature type="domain" description="Arf-GAP" evidence="4">
    <location>
        <begin position="15"/>
        <end position="129"/>
    </location>
</feature>
<feature type="region of interest" description="Disordered" evidence="2">
    <location>
        <begin position="627"/>
        <end position="714"/>
    </location>
</feature>
<dbReference type="InterPro" id="IPR015940">
    <property type="entry name" value="UBA"/>
</dbReference>
<name>A0AAN7T9S9_9PEZI</name>
<feature type="compositionally biased region" description="Low complexity" evidence="2">
    <location>
        <begin position="512"/>
        <end position="565"/>
    </location>
</feature>
<feature type="region of interest" description="Disordered" evidence="2">
    <location>
        <begin position="281"/>
        <end position="345"/>
    </location>
</feature>
<dbReference type="Gene3D" id="1.10.8.10">
    <property type="entry name" value="DNA helicase RuvA subunit, C-terminal domain"/>
    <property type="match status" value="1"/>
</dbReference>
<dbReference type="GO" id="GO:0008270">
    <property type="term" value="F:zinc ion binding"/>
    <property type="evidence" value="ECO:0007669"/>
    <property type="project" value="UniProtKB-KW"/>
</dbReference>
<feature type="compositionally biased region" description="Gly residues" evidence="2">
    <location>
        <begin position="698"/>
        <end position="707"/>
    </location>
</feature>
<dbReference type="Proteomes" id="UP001310890">
    <property type="component" value="Unassembled WGS sequence"/>
</dbReference>
<evidence type="ECO:0000256" key="2">
    <source>
        <dbReference type="SAM" id="MobiDB-lite"/>
    </source>
</evidence>
<dbReference type="PROSITE" id="PS50115">
    <property type="entry name" value="ARFGAP"/>
    <property type="match status" value="1"/>
</dbReference>
<keyword evidence="1" id="KW-0863">Zinc-finger</keyword>
<dbReference type="PANTHER" id="PTHR45705:SF7">
    <property type="entry name" value="ACTIVATING PROTEIN FOR ARF, PUTATIVE (AFU_ORTHOLOGUE AFUA_4G09120)-RELATED"/>
    <property type="match status" value="1"/>
</dbReference>
<dbReference type="EMBL" id="JAVRRL010000091">
    <property type="protein sequence ID" value="KAK5108252.1"/>
    <property type="molecule type" value="Genomic_DNA"/>
</dbReference>
<evidence type="ECO:0008006" key="7">
    <source>
        <dbReference type="Google" id="ProtNLM"/>
    </source>
</evidence>
<dbReference type="AlphaFoldDB" id="A0AAN7T9S9"/>
<organism evidence="5 6">
    <name type="scientific">Meristemomyces frigidus</name>
    <dbReference type="NCBI Taxonomy" id="1508187"/>
    <lineage>
        <taxon>Eukaryota</taxon>
        <taxon>Fungi</taxon>
        <taxon>Dikarya</taxon>
        <taxon>Ascomycota</taxon>
        <taxon>Pezizomycotina</taxon>
        <taxon>Dothideomycetes</taxon>
        <taxon>Dothideomycetidae</taxon>
        <taxon>Mycosphaerellales</taxon>
        <taxon>Teratosphaeriaceae</taxon>
        <taxon>Meristemomyces</taxon>
    </lineage>
</organism>
<feature type="compositionally biased region" description="Low complexity" evidence="2">
    <location>
        <begin position="630"/>
        <end position="654"/>
    </location>
</feature>
<dbReference type="InterPro" id="IPR051718">
    <property type="entry name" value="ARF_GTPase-activating"/>
</dbReference>
<dbReference type="InterPro" id="IPR009060">
    <property type="entry name" value="UBA-like_sf"/>
</dbReference>
<dbReference type="SUPFAM" id="SSF57863">
    <property type="entry name" value="ArfGap/RecO-like zinc finger"/>
    <property type="match status" value="1"/>
</dbReference>
<evidence type="ECO:0000313" key="6">
    <source>
        <dbReference type="Proteomes" id="UP001310890"/>
    </source>
</evidence>
<dbReference type="SUPFAM" id="SSF46934">
    <property type="entry name" value="UBA-like"/>
    <property type="match status" value="1"/>
</dbReference>
<dbReference type="SMART" id="SM00105">
    <property type="entry name" value="ArfGap"/>
    <property type="match status" value="1"/>
</dbReference>
<dbReference type="PANTHER" id="PTHR45705">
    <property type="entry name" value="FI20236P1"/>
    <property type="match status" value="1"/>
</dbReference>
<comment type="caution">
    <text evidence="5">The sequence shown here is derived from an EMBL/GenBank/DDBJ whole genome shotgun (WGS) entry which is preliminary data.</text>
</comment>
<dbReference type="GO" id="GO:0005096">
    <property type="term" value="F:GTPase activator activity"/>
    <property type="evidence" value="ECO:0007669"/>
    <property type="project" value="InterPro"/>
</dbReference>
<dbReference type="FunFam" id="1.10.220.150:FF:000026">
    <property type="entry name" value="GTPase activating protein for Arf, putative"/>
    <property type="match status" value="1"/>
</dbReference>
<feature type="compositionally biased region" description="Low complexity" evidence="2">
    <location>
        <begin position="492"/>
        <end position="505"/>
    </location>
</feature>
<feature type="compositionally biased region" description="Polar residues" evidence="2">
    <location>
        <begin position="460"/>
        <end position="483"/>
    </location>
</feature>
<evidence type="ECO:0000313" key="5">
    <source>
        <dbReference type="EMBL" id="KAK5108252.1"/>
    </source>
</evidence>
<dbReference type="GO" id="GO:0005737">
    <property type="term" value="C:cytoplasm"/>
    <property type="evidence" value="ECO:0007669"/>
    <property type="project" value="TreeGrafter"/>
</dbReference>
<dbReference type="InterPro" id="IPR037278">
    <property type="entry name" value="ARFGAP/RecO"/>
</dbReference>
<feature type="region of interest" description="Disordered" evidence="2">
    <location>
        <begin position="460"/>
        <end position="580"/>
    </location>
</feature>
<dbReference type="Gene3D" id="1.10.220.150">
    <property type="entry name" value="Arf GTPase activating protein"/>
    <property type="match status" value="1"/>
</dbReference>
<feature type="compositionally biased region" description="Polar residues" evidence="2">
    <location>
        <begin position="334"/>
        <end position="345"/>
    </location>
</feature>